<sequence length="103" mass="11436">MRDAFPTWNWFDGDGPDGLNPGETGVLLLRRSALLLLAAPAWMPASALPGSPRFAGKYDDPDYPGALALREGIVPVIRMMGCWWTSHPEDQSFIRWIEQTCSC</sequence>
<dbReference type="Proteomes" id="UP001642484">
    <property type="component" value="Unassembled WGS sequence"/>
</dbReference>
<evidence type="ECO:0000313" key="2">
    <source>
        <dbReference type="Proteomes" id="UP001642484"/>
    </source>
</evidence>
<name>A0ABP0MNR5_9DINO</name>
<reference evidence="1 2" key="1">
    <citation type="submission" date="2024-02" db="EMBL/GenBank/DDBJ databases">
        <authorList>
            <person name="Chen Y."/>
            <person name="Shah S."/>
            <person name="Dougan E. K."/>
            <person name="Thang M."/>
            <person name="Chan C."/>
        </authorList>
    </citation>
    <scope>NUCLEOTIDE SEQUENCE [LARGE SCALE GENOMIC DNA]</scope>
</reference>
<gene>
    <name evidence="1" type="ORF">CCMP2556_LOCUS26723</name>
</gene>
<organism evidence="1 2">
    <name type="scientific">Durusdinium trenchii</name>
    <dbReference type="NCBI Taxonomy" id="1381693"/>
    <lineage>
        <taxon>Eukaryota</taxon>
        <taxon>Sar</taxon>
        <taxon>Alveolata</taxon>
        <taxon>Dinophyceae</taxon>
        <taxon>Suessiales</taxon>
        <taxon>Symbiodiniaceae</taxon>
        <taxon>Durusdinium</taxon>
    </lineage>
</organism>
<keyword evidence="2" id="KW-1185">Reference proteome</keyword>
<proteinExistence type="predicted"/>
<dbReference type="EMBL" id="CAXAMN010018846">
    <property type="protein sequence ID" value="CAK9053140.1"/>
    <property type="molecule type" value="Genomic_DNA"/>
</dbReference>
<comment type="caution">
    <text evidence="1">The sequence shown here is derived from an EMBL/GenBank/DDBJ whole genome shotgun (WGS) entry which is preliminary data.</text>
</comment>
<protein>
    <submittedName>
        <fullName evidence="1">Uncharacterized protein</fullName>
    </submittedName>
</protein>
<evidence type="ECO:0000313" key="1">
    <source>
        <dbReference type="EMBL" id="CAK9053140.1"/>
    </source>
</evidence>
<accession>A0ABP0MNR5</accession>